<sequence length="232" mass="27378">MALGELGRHKIAKTIEMRMISFWLRIINGSERKLSFTIYKLLRALHDKGIYSSPWILKIKNILDSSGMSYIWNDPYDINIPWVKKTLNLRLSDMYEQNWLSEVYENSQCKNYRIFKSRLVLEKYLLSLSNRDRLSLCSFRCGNTKIPAIAGRFLNIDLNDRLCELCTSGSIGDEFHYLFQCTAFKSDREHFLKRYYRVGPNTLKMAQLLTTRNKRVQRNLATFCSIISNRFK</sequence>
<protein>
    <submittedName>
        <fullName evidence="1">Uncharacterized protein</fullName>
    </submittedName>
</protein>
<name>A0A9Q1C4T6_HOLLE</name>
<evidence type="ECO:0000313" key="1">
    <source>
        <dbReference type="EMBL" id="KAJ8039258.1"/>
    </source>
</evidence>
<dbReference type="OrthoDB" id="6150661at2759"/>
<gene>
    <name evidence="1" type="ORF">HOLleu_16914</name>
</gene>
<dbReference type="AlphaFoldDB" id="A0A9Q1C4T6"/>
<organism evidence="1 2">
    <name type="scientific">Holothuria leucospilota</name>
    <name type="common">Black long sea cucumber</name>
    <name type="synonym">Mertensiothuria leucospilota</name>
    <dbReference type="NCBI Taxonomy" id="206669"/>
    <lineage>
        <taxon>Eukaryota</taxon>
        <taxon>Metazoa</taxon>
        <taxon>Echinodermata</taxon>
        <taxon>Eleutherozoa</taxon>
        <taxon>Echinozoa</taxon>
        <taxon>Holothuroidea</taxon>
        <taxon>Aspidochirotacea</taxon>
        <taxon>Aspidochirotida</taxon>
        <taxon>Holothuriidae</taxon>
        <taxon>Holothuria</taxon>
    </lineage>
</organism>
<keyword evidence="2" id="KW-1185">Reference proteome</keyword>
<accession>A0A9Q1C4T6</accession>
<reference evidence="1" key="1">
    <citation type="submission" date="2021-10" db="EMBL/GenBank/DDBJ databases">
        <title>Tropical sea cucumber genome reveals ecological adaptation and Cuvierian tubules defense mechanism.</title>
        <authorList>
            <person name="Chen T."/>
        </authorList>
    </citation>
    <scope>NUCLEOTIDE SEQUENCE</scope>
    <source>
        <strain evidence="1">Nanhai2018</strain>
        <tissue evidence="1">Muscle</tissue>
    </source>
</reference>
<proteinExistence type="predicted"/>
<dbReference type="Proteomes" id="UP001152320">
    <property type="component" value="Chromosome 7"/>
</dbReference>
<evidence type="ECO:0000313" key="2">
    <source>
        <dbReference type="Proteomes" id="UP001152320"/>
    </source>
</evidence>
<comment type="caution">
    <text evidence="1">The sequence shown here is derived from an EMBL/GenBank/DDBJ whole genome shotgun (WGS) entry which is preliminary data.</text>
</comment>
<dbReference type="EMBL" id="JAIZAY010000007">
    <property type="protein sequence ID" value="KAJ8039258.1"/>
    <property type="molecule type" value="Genomic_DNA"/>
</dbReference>